<keyword evidence="2 6" id="KW-0489">Methyltransferase</keyword>
<keyword evidence="5" id="KW-0443">Lipid metabolism</keyword>
<dbReference type="InterPro" id="IPR050723">
    <property type="entry name" value="CFA/CMAS"/>
</dbReference>
<dbReference type="SUPFAM" id="SSF53335">
    <property type="entry name" value="S-adenosyl-L-methionine-dependent methyltransferases"/>
    <property type="match status" value="1"/>
</dbReference>
<evidence type="ECO:0000256" key="2">
    <source>
        <dbReference type="ARBA" id="ARBA00022603"/>
    </source>
</evidence>
<dbReference type="RefSeq" id="WP_184077353.1">
    <property type="nucleotide sequence ID" value="NZ_JACIJP010000001.1"/>
</dbReference>
<keyword evidence="3 6" id="KW-0808">Transferase</keyword>
<proteinExistence type="inferred from homology"/>
<accession>A0A841J024</accession>
<dbReference type="GO" id="GO:0008825">
    <property type="term" value="F:cyclopropane-fatty-acyl-phospholipid synthase activity"/>
    <property type="evidence" value="ECO:0007669"/>
    <property type="project" value="UniProtKB-EC"/>
</dbReference>
<dbReference type="Proteomes" id="UP000552700">
    <property type="component" value="Unassembled WGS sequence"/>
</dbReference>
<evidence type="ECO:0000313" key="6">
    <source>
        <dbReference type="EMBL" id="MBB6122876.1"/>
    </source>
</evidence>
<dbReference type="InterPro" id="IPR029063">
    <property type="entry name" value="SAM-dependent_MTases_sf"/>
</dbReference>
<dbReference type="Gene3D" id="3.40.50.150">
    <property type="entry name" value="Vaccinia Virus protein VP39"/>
    <property type="match status" value="1"/>
</dbReference>
<dbReference type="PANTHER" id="PTHR43667">
    <property type="entry name" value="CYCLOPROPANE-FATTY-ACYL-PHOSPHOLIPID SYNTHASE"/>
    <property type="match status" value="1"/>
</dbReference>
<dbReference type="Pfam" id="PF02353">
    <property type="entry name" value="CMAS"/>
    <property type="match status" value="1"/>
</dbReference>
<protein>
    <submittedName>
        <fullName evidence="6">Cyclopropane-fatty-acyl-phospholipid synthase</fullName>
        <ecNumber evidence="6">2.1.1.79</ecNumber>
    </submittedName>
</protein>
<evidence type="ECO:0000256" key="5">
    <source>
        <dbReference type="ARBA" id="ARBA00023098"/>
    </source>
</evidence>
<dbReference type="PANTHER" id="PTHR43667:SF1">
    <property type="entry name" value="CYCLOPROPANE-FATTY-ACYL-PHOSPHOLIPID SYNTHASE"/>
    <property type="match status" value="1"/>
</dbReference>
<gene>
    <name evidence="6" type="ORF">FHS92_000583</name>
</gene>
<dbReference type="GO" id="GO:0032259">
    <property type="term" value="P:methylation"/>
    <property type="evidence" value="ECO:0007669"/>
    <property type="project" value="UniProtKB-KW"/>
</dbReference>
<keyword evidence="4" id="KW-0949">S-adenosyl-L-methionine</keyword>
<dbReference type="InterPro" id="IPR003333">
    <property type="entry name" value="CMAS"/>
</dbReference>
<name>A0A841J024_9SPHN</name>
<dbReference type="AlphaFoldDB" id="A0A841J024"/>
<dbReference type="EC" id="2.1.1.79" evidence="6"/>
<keyword evidence="7" id="KW-1185">Reference proteome</keyword>
<evidence type="ECO:0000256" key="3">
    <source>
        <dbReference type="ARBA" id="ARBA00022679"/>
    </source>
</evidence>
<sequence length="283" mass="32398">MSDINEVEVSYGIDNQFYDMFLDSRKIYSCALFDGTTDLDSAQGKKLHFIADAAHVTAGQAVLDIGCGWGGNLAFLANERQASRAIGITLSEQQFQEAQQFRSSKIEVQLTDFRDYVPDRLFDAVVSIGMFEHIATPTQARTGESIDLYREFFSKAWKWTKPGAYLGLQSVIQTRLPRDLNFIRDIGSVIHGIFPGATAPRFEEVYIAASPFWEIVEMHTRREHYALTCAAWHDRLVSNEQAVVERWGRQRFAEYERYFRRISEAFSEGYGSLGQFSLRRIDR</sequence>
<reference evidence="6 7" key="1">
    <citation type="submission" date="2020-08" db="EMBL/GenBank/DDBJ databases">
        <title>Genomic Encyclopedia of Type Strains, Phase IV (KMG-IV): sequencing the most valuable type-strain genomes for metagenomic binning, comparative biology and taxonomic classification.</title>
        <authorList>
            <person name="Goeker M."/>
        </authorList>
    </citation>
    <scope>NUCLEOTIDE SEQUENCE [LARGE SCALE GENOMIC DNA]</scope>
    <source>
        <strain evidence="6 7">DSM 102255</strain>
    </source>
</reference>
<dbReference type="GO" id="GO:0008610">
    <property type="term" value="P:lipid biosynthetic process"/>
    <property type="evidence" value="ECO:0007669"/>
    <property type="project" value="InterPro"/>
</dbReference>
<dbReference type="PIRSF" id="PIRSF003085">
    <property type="entry name" value="CMAS"/>
    <property type="match status" value="1"/>
</dbReference>
<dbReference type="CDD" id="cd02440">
    <property type="entry name" value="AdoMet_MTases"/>
    <property type="match status" value="1"/>
</dbReference>
<evidence type="ECO:0000313" key="7">
    <source>
        <dbReference type="Proteomes" id="UP000552700"/>
    </source>
</evidence>
<dbReference type="EMBL" id="JACIJP010000001">
    <property type="protein sequence ID" value="MBB6122876.1"/>
    <property type="molecule type" value="Genomic_DNA"/>
</dbReference>
<organism evidence="6 7">
    <name type="scientific">Sphingobium subterraneum</name>
    <dbReference type="NCBI Taxonomy" id="627688"/>
    <lineage>
        <taxon>Bacteria</taxon>
        <taxon>Pseudomonadati</taxon>
        <taxon>Pseudomonadota</taxon>
        <taxon>Alphaproteobacteria</taxon>
        <taxon>Sphingomonadales</taxon>
        <taxon>Sphingomonadaceae</taxon>
        <taxon>Sphingobium</taxon>
    </lineage>
</organism>
<comment type="similarity">
    <text evidence="1">Belongs to the CFA/CMAS family.</text>
</comment>
<evidence type="ECO:0000256" key="4">
    <source>
        <dbReference type="ARBA" id="ARBA00022691"/>
    </source>
</evidence>
<evidence type="ECO:0000256" key="1">
    <source>
        <dbReference type="ARBA" id="ARBA00010815"/>
    </source>
</evidence>
<comment type="caution">
    <text evidence="6">The sequence shown here is derived from an EMBL/GenBank/DDBJ whole genome shotgun (WGS) entry which is preliminary data.</text>
</comment>